<dbReference type="Proteomes" id="UP001597508">
    <property type="component" value="Unassembled WGS sequence"/>
</dbReference>
<dbReference type="Gene3D" id="1.20.81.30">
    <property type="entry name" value="Type II secretion system (T2SS), domain F"/>
    <property type="match status" value="2"/>
</dbReference>
<name>A0ABW5LVH2_9FLAO</name>
<keyword evidence="4 7" id="KW-0812">Transmembrane</keyword>
<evidence type="ECO:0000256" key="2">
    <source>
        <dbReference type="ARBA" id="ARBA00005745"/>
    </source>
</evidence>
<feature type="domain" description="Type II secretion system protein GspF" evidence="8">
    <location>
        <begin position="247"/>
        <end position="369"/>
    </location>
</feature>
<evidence type="ECO:0000313" key="10">
    <source>
        <dbReference type="Proteomes" id="UP001597508"/>
    </source>
</evidence>
<dbReference type="PANTHER" id="PTHR30012">
    <property type="entry name" value="GENERAL SECRETION PATHWAY PROTEIN"/>
    <property type="match status" value="1"/>
</dbReference>
<reference evidence="10" key="1">
    <citation type="journal article" date="2019" name="Int. J. Syst. Evol. Microbiol.">
        <title>The Global Catalogue of Microorganisms (GCM) 10K type strain sequencing project: providing services to taxonomists for standard genome sequencing and annotation.</title>
        <authorList>
            <consortium name="The Broad Institute Genomics Platform"/>
            <consortium name="The Broad Institute Genome Sequencing Center for Infectious Disease"/>
            <person name="Wu L."/>
            <person name="Ma J."/>
        </authorList>
    </citation>
    <scope>NUCLEOTIDE SEQUENCE [LARGE SCALE GENOMIC DNA]</scope>
    <source>
        <strain evidence="10">KCTC 52127</strain>
    </source>
</reference>
<evidence type="ECO:0000256" key="5">
    <source>
        <dbReference type="ARBA" id="ARBA00022989"/>
    </source>
</evidence>
<keyword evidence="3" id="KW-1003">Cell membrane</keyword>
<dbReference type="RefSeq" id="WP_379667308.1">
    <property type="nucleotide sequence ID" value="NZ_JBHULH010000012.1"/>
</dbReference>
<sequence length="378" mass="43819">MAFQLENIQKKEKQSSQQSLDIDSILKKEITLFGSSFNNKKKEAFYVELNVLLQAGLTLKDALELMKHEQKKANDKKLLENLQEEIISGRNFSEAIKKQKVFSEYEFHSIQIGERTGNLDKVFRELGAFYQRKNQQRRTIVGALSYPMIVLFTAFIAIVFMLKFVVPMFENIFKQNNTELPWLTKMIIAASDAMEQYFFIAFLFFLGIVIFFRMSRKKVWYRKMSSSFVLKIPFIGEFVRKVRIAQFTQAINLLTSAKVPLLNGIQLTKKMIDYYPLQVGLEKVEKDILLGKSFHESIEQVPIFDKKMSSLIKVAEETNQNETIFKRITEQYHQEIEYKSKMISSTIEPIIVLVLGAIVAVVLVAMYLPMFKLSTVIG</sequence>
<evidence type="ECO:0000256" key="4">
    <source>
        <dbReference type="ARBA" id="ARBA00022692"/>
    </source>
</evidence>
<dbReference type="PRINTS" id="PR00812">
    <property type="entry name" value="BCTERIALGSPF"/>
</dbReference>
<proteinExistence type="inferred from homology"/>
<feature type="transmembrane region" description="Helical" evidence="7">
    <location>
        <begin position="350"/>
        <end position="368"/>
    </location>
</feature>
<evidence type="ECO:0000313" key="9">
    <source>
        <dbReference type="EMBL" id="MFD2568599.1"/>
    </source>
</evidence>
<feature type="transmembrane region" description="Helical" evidence="7">
    <location>
        <begin position="140"/>
        <end position="162"/>
    </location>
</feature>
<dbReference type="InterPro" id="IPR042094">
    <property type="entry name" value="T2SS_GspF_sf"/>
</dbReference>
<comment type="caution">
    <text evidence="9">The sequence shown here is derived from an EMBL/GenBank/DDBJ whole genome shotgun (WGS) entry which is preliminary data.</text>
</comment>
<comment type="similarity">
    <text evidence="2">Belongs to the GSP F family.</text>
</comment>
<dbReference type="EMBL" id="JBHULH010000012">
    <property type="protein sequence ID" value="MFD2568599.1"/>
    <property type="molecule type" value="Genomic_DNA"/>
</dbReference>
<evidence type="ECO:0000256" key="3">
    <source>
        <dbReference type="ARBA" id="ARBA00022475"/>
    </source>
</evidence>
<evidence type="ECO:0000256" key="1">
    <source>
        <dbReference type="ARBA" id="ARBA00004651"/>
    </source>
</evidence>
<dbReference type="Pfam" id="PF00482">
    <property type="entry name" value="T2SSF"/>
    <property type="match status" value="2"/>
</dbReference>
<evidence type="ECO:0000256" key="6">
    <source>
        <dbReference type="ARBA" id="ARBA00023136"/>
    </source>
</evidence>
<evidence type="ECO:0000259" key="8">
    <source>
        <dbReference type="Pfam" id="PF00482"/>
    </source>
</evidence>
<dbReference type="PANTHER" id="PTHR30012:SF0">
    <property type="entry name" value="TYPE II SECRETION SYSTEM PROTEIN F-RELATED"/>
    <property type="match status" value="1"/>
</dbReference>
<keyword evidence="10" id="KW-1185">Reference proteome</keyword>
<feature type="domain" description="Type II secretion system protein GspF" evidence="8">
    <location>
        <begin position="48"/>
        <end position="167"/>
    </location>
</feature>
<keyword evidence="5 7" id="KW-1133">Transmembrane helix</keyword>
<organism evidence="9 10">
    <name type="scientific">Pseudotenacibaculum haliotis</name>
    <dbReference type="NCBI Taxonomy" id="1862138"/>
    <lineage>
        <taxon>Bacteria</taxon>
        <taxon>Pseudomonadati</taxon>
        <taxon>Bacteroidota</taxon>
        <taxon>Flavobacteriia</taxon>
        <taxon>Flavobacteriales</taxon>
        <taxon>Flavobacteriaceae</taxon>
        <taxon>Pseudotenacibaculum</taxon>
    </lineage>
</organism>
<gene>
    <name evidence="9" type="ORF">ACFSRZ_14575</name>
</gene>
<keyword evidence="6 7" id="KW-0472">Membrane</keyword>
<dbReference type="InterPro" id="IPR003004">
    <property type="entry name" value="GspF/PilC"/>
</dbReference>
<protein>
    <submittedName>
        <fullName evidence="9">Type II secretion system F family protein</fullName>
    </submittedName>
</protein>
<evidence type="ECO:0000256" key="7">
    <source>
        <dbReference type="SAM" id="Phobius"/>
    </source>
</evidence>
<feature type="transmembrane region" description="Helical" evidence="7">
    <location>
        <begin position="196"/>
        <end position="214"/>
    </location>
</feature>
<dbReference type="InterPro" id="IPR018076">
    <property type="entry name" value="T2SS_GspF_dom"/>
</dbReference>
<comment type="subcellular location">
    <subcellularLocation>
        <location evidence="1">Cell membrane</location>
        <topology evidence="1">Multi-pass membrane protein</topology>
    </subcellularLocation>
</comment>
<accession>A0ABW5LVH2</accession>